<sequence>MHYLNTQIAEGTDIDLAGFNQRLKTHSLTSLLEKYPVLRTCCLIC</sequence>
<reference evidence="1 2" key="1">
    <citation type="submission" date="2023-02" db="EMBL/GenBank/DDBJ databases">
        <title>Evolution of Hrp T3SS in non-pathogenic Pseudomonas fluorescens.</title>
        <authorList>
            <person name="Liao K."/>
            <person name="Wei H."/>
            <person name="Gu Y."/>
        </authorList>
    </citation>
    <scope>NUCLEOTIDE SEQUENCE [LARGE SCALE GENOMIC DNA]</scope>
    <source>
        <strain evidence="1 2">FP205</strain>
    </source>
</reference>
<evidence type="ECO:0000313" key="2">
    <source>
        <dbReference type="Proteomes" id="UP001230339"/>
    </source>
</evidence>
<dbReference type="EMBL" id="CP117449">
    <property type="protein sequence ID" value="WLH12007.1"/>
    <property type="molecule type" value="Genomic_DNA"/>
</dbReference>
<gene>
    <name evidence="1" type="ORF">PSH57_24750</name>
</gene>
<organism evidence="1 2">
    <name type="scientific">Pseudomonas hefeiensis</name>
    <dbReference type="NCBI Taxonomy" id="2738125"/>
    <lineage>
        <taxon>Bacteria</taxon>
        <taxon>Pseudomonadati</taxon>
        <taxon>Pseudomonadota</taxon>
        <taxon>Gammaproteobacteria</taxon>
        <taxon>Pseudomonadales</taxon>
        <taxon>Pseudomonadaceae</taxon>
        <taxon>Pseudomonas</taxon>
    </lineage>
</organism>
<dbReference type="RefSeq" id="WP_305444779.1">
    <property type="nucleotide sequence ID" value="NZ_CP117449.1"/>
</dbReference>
<evidence type="ECO:0000313" key="1">
    <source>
        <dbReference type="EMBL" id="WLH12007.1"/>
    </source>
</evidence>
<proteinExistence type="predicted"/>
<accession>A0ABY9G8Y3</accession>
<protein>
    <submittedName>
        <fullName evidence="1">Uncharacterized protein</fullName>
    </submittedName>
</protein>
<dbReference type="Proteomes" id="UP001230339">
    <property type="component" value="Chromosome"/>
</dbReference>
<keyword evidence="2" id="KW-1185">Reference proteome</keyword>
<name>A0ABY9G8Y3_9PSED</name>